<sequence length="219" mass="23849">MAAAAAAAAAAFLQAIIVLILLLVIFVADALVLHLPSGRVKCFSEELRPGAVSTASYRVVSDEDPLSGADRKISLRVTGPDGEPLHVADAVESGRFGFVADEAGTYMACLWSPRFELSATVTVDFEWRAGIAAKEWPSVAKRSKIQGLEIELKKLEDSIKSIHEEMIYLREREGEAQSLNESTNSKMGLLSMASLLVCLGVAGLQFWHLKVFFVRQKIL</sequence>
<evidence type="ECO:0000313" key="2">
    <source>
        <dbReference type="Proteomes" id="UP000827976"/>
    </source>
</evidence>
<keyword evidence="1" id="KW-0812">Transmembrane</keyword>
<organism evidence="1 2">
    <name type="scientific">Dioscorea alata</name>
    <name type="common">Purple yam</name>
    <dbReference type="NCBI Taxonomy" id="55571"/>
    <lineage>
        <taxon>Eukaryota</taxon>
        <taxon>Viridiplantae</taxon>
        <taxon>Streptophyta</taxon>
        <taxon>Embryophyta</taxon>
        <taxon>Tracheophyta</taxon>
        <taxon>Spermatophyta</taxon>
        <taxon>Magnoliopsida</taxon>
        <taxon>Liliopsida</taxon>
        <taxon>Dioscoreales</taxon>
        <taxon>Dioscoreaceae</taxon>
        <taxon>Dioscorea</taxon>
    </lineage>
</organism>
<protein>
    <submittedName>
        <fullName evidence="1">Transmembrane emp24 domain-containing protein</fullName>
    </submittedName>
</protein>
<keyword evidence="1" id="KW-0472">Membrane</keyword>
<comment type="caution">
    <text evidence="1">The sequence shown here is derived from an EMBL/GenBank/DDBJ whole genome shotgun (WGS) entry which is preliminary data.</text>
</comment>
<gene>
    <name evidence="1" type="ORF">IHE45_07G094900</name>
</gene>
<dbReference type="EMBL" id="CM037017">
    <property type="protein sequence ID" value="KAH7677600.1"/>
    <property type="molecule type" value="Genomic_DNA"/>
</dbReference>
<keyword evidence="2" id="KW-1185">Reference proteome</keyword>
<proteinExistence type="predicted"/>
<evidence type="ECO:0000313" key="1">
    <source>
        <dbReference type="EMBL" id="KAH7677600.1"/>
    </source>
</evidence>
<accession>A0ACB7VT82</accession>
<name>A0ACB7VT82_DIOAL</name>
<dbReference type="Proteomes" id="UP000827976">
    <property type="component" value="Chromosome 7"/>
</dbReference>
<reference evidence="2" key="1">
    <citation type="journal article" date="2022" name="Nat. Commun.">
        <title>Chromosome evolution and the genetic basis of agronomically important traits in greater yam.</title>
        <authorList>
            <person name="Bredeson J.V."/>
            <person name="Lyons J.B."/>
            <person name="Oniyinde I.O."/>
            <person name="Okereke N.R."/>
            <person name="Kolade O."/>
            <person name="Nnabue I."/>
            <person name="Nwadili C.O."/>
            <person name="Hribova E."/>
            <person name="Parker M."/>
            <person name="Nwogha J."/>
            <person name="Shu S."/>
            <person name="Carlson J."/>
            <person name="Kariba R."/>
            <person name="Muthemba S."/>
            <person name="Knop K."/>
            <person name="Barton G.J."/>
            <person name="Sherwood A.V."/>
            <person name="Lopez-Montes A."/>
            <person name="Asiedu R."/>
            <person name="Jamnadass R."/>
            <person name="Muchugi A."/>
            <person name="Goodstein D."/>
            <person name="Egesi C.N."/>
            <person name="Featherston J."/>
            <person name="Asfaw A."/>
            <person name="Simpson G.G."/>
            <person name="Dolezel J."/>
            <person name="Hendre P.S."/>
            <person name="Van Deynze A."/>
            <person name="Kumar P.L."/>
            <person name="Obidiegwu J.E."/>
            <person name="Bhattacharjee R."/>
            <person name="Rokhsar D.S."/>
        </authorList>
    </citation>
    <scope>NUCLEOTIDE SEQUENCE [LARGE SCALE GENOMIC DNA]</scope>
    <source>
        <strain evidence="2">cv. TDa95/00328</strain>
    </source>
</reference>